<keyword evidence="2" id="KW-1185">Reference proteome</keyword>
<dbReference type="EMBL" id="HE815464">
    <property type="protein sequence ID" value="CCH63682.1"/>
    <property type="molecule type" value="Genomic_DNA"/>
</dbReference>
<protein>
    <submittedName>
        <fullName evidence="1">Uncharacterized protein</fullName>
    </submittedName>
</protein>
<evidence type="ECO:0000313" key="1">
    <source>
        <dbReference type="EMBL" id="CCH63682.1"/>
    </source>
</evidence>
<name>I7II99_9CAUD</name>
<dbReference type="RefSeq" id="YP_007005290.1">
    <property type="nucleotide sequence ID" value="NC_019507.1"/>
</dbReference>
<proteinExistence type="predicted"/>
<dbReference type="KEGG" id="vg:14011030"/>
<dbReference type="Proteomes" id="UP000050571">
    <property type="component" value="Segment"/>
</dbReference>
<accession>I7II99</accession>
<dbReference type="GeneID" id="14011030"/>
<evidence type="ECO:0000313" key="2">
    <source>
        <dbReference type="Proteomes" id="UP000050571"/>
    </source>
</evidence>
<sequence length="272" mass="32731">MGSSFIVGTRRFNNMQKLKKYERILADHPEKDDYLKYILGILKNDIECDNRLFNYTKYNLNKLPNQNLDQFKIGVTHFIIHKNIFKSSLENYVLRFGEKYGNVLFNNFVDKCITTPENFKKRYGDDWEIRWANFKDKSANFKLEHYIKKYGVDLGKIKYNERLQKTKEQNNFCYEYWLKLGYTKDEAREILSKQADTTSLNSTMLRLGPVLGYIRYQEIKTIRQYQNTLERYIADYGVDEGTEIYNNISSKKVCEYTTEKYTENQKDLRKYW</sequence>
<reference evidence="1 2" key="1">
    <citation type="journal article" date="2012" name="J. Virol.">
        <title>The Complete Genome Sequence of Bacteriophage CP21 Reveals Modular Shuffling in Campylobacter Group II Phages.</title>
        <authorList>
            <person name="Hammerl J.A."/>
            <person name="Jackel C."/>
            <person name="Reetz J."/>
            <person name="Hertwig S."/>
        </authorList>
    </citation>
    <scope>NUCLEOTIDE SEQUENCE [LARGE SCALE GENOMIC DNA]</scope>
</reference>
<organism evidence="1 2">
    <name type="scientific">Campylobacter phage CP21</name>
    <dbReference type="NCBI Taxonomy" id="2881391"/>
    <lineage>
        <taxon>Viruses</taxon>
        <taxon>Duplodnaviria</taxon>
        <taxon>Heunggongvirae</taxon>
        <taxon>Uroviricota</taxon>
        <taxon>Caudoviricetes</taxon>
        <taxon>Connertonviridae</taxon>
        <taxon>Firehammervirus</taxon>
        <taxon>Firehammervirus CP21</taxon>
    </lineage>
</organism>
<gene>
    <name evidence="1" type="primary">CP21_220</name>
</gene>